<keyword evidence="1" id="KW-0853">WD repeat</keyword>
<dbReference type="SUPFAM" id="SSF50978">
    <property type="entry name" value="WD40 repeat-like"/>
    <property type="match status" value="2"/>
</dbReference>
<evidence type="ECO:0000256" key="2">
    <source>
        <dbReference type="ARBA" id="ARBA00022737"/>
    </source>
</evidence>
<organism evidence="3 4">
    <name type="scientific">Trypanosoma rangeli SC58</name>
    <dbReference type="NCBI Taxonomy" id="429131"/>
    <lineage>
        <taxon>Eukaryota</taxon>
        <taxon>Discoba</taxon>
        <taxon>Euglenozoa</taxon>
        <taxon>Kinetoplastea</taxon>
        <taxon>Metakinetoplastina</taxon>
        <taxon>Trypanosomatida</taxon>
        <taxon>Trypanosomatidae</taxon>
        <taxon>Trypanosoma</taxon>
        <taxon>Herpetosoma</taxon>
    </lineage>
</organism>
<dbReference type="SUPFAM" id="SSF52540">
    <property type="entry name" value="P-loop containing nucleoside triphosphate hydrolases"/>
    <property type="match status" value="1"/>
</dbReference>
<dbReference type="GO" id="GO:1990234">
    <property type="term" value="C:transferase complex"/>
    <property type="evidence" value="ECO:0007669"/>
    <property type="project" value="UniProtKB-ARBA"/>
</dbReference>
<dbReference type="PANTHER" id="PTHR22847">
    <property type="entry name" value="WD40 REPEAT PROTEIN"/>
    <property type="match status" value="1"/>
</dbReference>
<dbReference type="SUPFAM" id="SSF52047">
    <property type="entry name" value="RNI-like"/>
    <property type="match status" value="1"/>
</dbReference>
<dbReference type="InterPro" id="IPR015943">
    <property type="entry name" value="WD40/YVTN_repeat-like_dom_sf"/>
</dbReference>
<sequence>MPRSAASELYEECCALYGVRPNRDVAQQLDRPNFLTIREIDASRTFLGELGVRALLEFVGSHAGIRRLVLTKNGVDVACVEHLCSVLRESPSLSSVDLSDNRMSTPSVRLLWETVRVVPHLQEVNLENCGISEDWVNRLDRCCKANSELQQLGFHPYGPERSLRSWETVLVLVLGPESLVQAYCREILPYVGSLVSRLRLRIAPLTTEKTDTHDVVISKVWRCKSAYNCMLSWCVVLIDEAASWMEPDISALTAVLQQEEPVIPPLRNKFGVLRDPMHRCARHLFVYTLPYLHDEGLDGGGHVSTVPSSVWLPVVGINVPDDVHVPSAVALPSKRSWKIRCPSDLYTALYAVFSEQPRSMTLLEKDEETGEKVWETIERDKHFGSLHPRCKEIVHYMETPAGQLSVPLILYGPGGVGKPKIMSWAAATYAAVGSLRVVPYHVDCENESLVVLLFYLLRVFSKKQRRVYRSVEELSLDVRETISAYDGQMVLLLISSIDCLGLGGCRESAVLEWLPASLPPSVRVIASLNTESPLLTALRKRMPQPYEVLITSLPKQVRADLFLQELLRRDVLGKSPDAQSLKGGSPTHRPEFIKSLEKAFLMKDGSESASFGVYTASFLQRMPEDLLEQDTAFLIAEEVPDTLDEVITQLLRLYESLSDTHTVQFLTLGLAAAPLPISEIIYICEELGPCARQKTLPVLLMMSDDGLLTLTSDSIVHLSGSDVRRVVLKLYADMQDTLSVLVETHLFRLVKTRSPDMSFCFRHLTSIMIANGSLDAAYGLVLNPTHMDALLSRDSENRTYAIDLVIRLLNTRQLLLELDEGGLCSTKASIDLLDRGALQSALEALQSYDGCFFQAALLASDVSPYQTQAMEAKEVPYTVLMPLNRGDEDDATHSLECKHMPVYCHLWGEYLVVTTTQEVIVYSATDFESEVARSFLPFESNQNLCGSLVAAGTRVVVIGDGQLLLWDFASQSFTMFEDTTSSLNENALDSFGLSLLVRHPSKRQFSIIDVSKKKVVMELPMFEAPVREALFCGSGILARALYDLFLLREEEDEVMKLAHTGPIRGVSFCNDSRLIASCVRESIWIWSGVGELLHLIDAGLTPVEDLRFDASGALLLSWQSEGVKVWNSLNGDCAGTVELCFDERASFLCFTEDGSNIMGRCGPHIYLWDVHTRQPVGVLTASTGHFTFVQERNQVVIGTTSKNEVKIWRIGDAPIPSIQRVREKRLTSMWRKNARLSTAPIIQVSVNLNGTLLTAVDDDGSVILQPIDGAARWDCNVSNVESAVIMADMLLFTVKGESHRFFWKRLSEEDTINEVLLPRDAVRNATLDLTTAEFGNSIAVVSNSEERKLIYVYNAFDWNLTNQFLGHSGRIVQTFFAGDFLFSLGADCTLRLWSLLRHAERALYTHTCAIVAAAPGPQMTLFFVDEQSRVYHAHVENIASSTHARFVAEAVELTLTIPTAVRVRHVIHASDLLAMSAEDGSVYLVDLRHGGTVGRLSDYKCLSLAFIVDGSDVHVVTGHSTGEVVLHLVRFTEPM</sequence>
<evidence type="ECO:0000313" key="4">
    <source>
        <dbReference type="Proteomes" id="UP000031737"/>
    </source>
</evidence>
<comment type="caution">
    <text evidence="3">The sequence shown here is derived from an EMBL/GenBank/DDBJ whole genome shotgun (WGS) entry which is preliminary data.</text>
</comment>
<evidence type="ECO:0000256" key="1">
    <source>
        <dbReference type="ARBA" id="ARBA00022574"/>
    </source>
</evidence>
<proteinExistence type="predicted"/>
<accession>A0A061IT46</accession>
<dbReference type="InterPro" id="IPR036322">
    <property type="entry name" value="WD40_repeat_dom_sf"/>
</dbReference>
<reference evidence="3 4" key="1">
    <citation type="submission" date="2013-07" db="EMBL/GenBank/DDBJ databases">
        <authorList>
            <person name="Stoco P.H."/>
            <person name="Wagner G."/>
            <person name="Gerber A."/>
            <person name="Zaha A."/>
            <person name="Thompson C."/>
            <person name="Bartholomeu D.C."/>
            <person name="Luckemeyer D.D."/>
            <person name="Bahia D."/>
            <person name="Loreto E."/>
            <person name="Prestes E.B."/>
            <person name="Lima F.M."/>
            <person name="Rodrigues-Luiz G."/>
            <person name="Vallejo G.A."/>
            <person name="Filho J.F."/>
            <person name="Monteiro K.M."/>
            <person name="Tyler K.M."/>
            <person name="de Almeida L.G."/>
            <person name="Ortiz M.F."/>
            <person name="Siervo M.A."/>
            <person name="de Moraes M.H."/>
            <person name="Cunha O.L."/>
            <person name="Mendonca-Neto R."/>
            <person name="Silva R."/>
            <person name="Teixeira S.M."/>
            <person name="Murta S.M."/>
            <person name="Sincero T.C."/>
            <person name="Mendes T.A."/>
            <person name="Urmenyi T.P."/>
            <person name="Silva V.G."/>
            <person name="da Rocha W.D."/>
            <person name="Andersson B."/>
            <person name="Romanha A.J."/>
            <person name="Steindel M."/>
            <person name="de Vasconcelos A.T."/>
            <person name="Grisard E.C."/>
        </authorList>
    </citation>
    <scope>NUCLEOTIDE SEQUENCE [LARGE SCALE GENOMIC DNA]</scope>
    <source>
        <strain evidence="3 4">SC58</strain>
    </source>
</reference>
<dbReference type="VEuPathDB" id="TriTrypDB:TRSC58_06177"/>
<dbReference type="OrthoDB" id="120976at2759"/>
<dbReference type="Gene3D" id="2.130.10.10">
    <property type="entry name" value="YVTN repeat-like/Quinoprotein amine dehydrogenase"/>
    <property type="match status" value="2"/>
</dbReference>
<name>A0A061IT46_TRYRA</name>
<gene>
    <name evidence="3" type="ORF">TRSC58_06177</name>
</gene>
<dbReference type="InterPro" id="IPR032675">
    <property type="entry name" value="LRR_dom_sf"/>
</dbReference>
<dbReference type="EMBL" id="AUPL01006177">
    <property type="protein sequence ID" value="ESL06153.1"/>
    <property type="molecule type" value="Genomic_DNA"/>
</dbReference>
<dbReference type="InterPro" id="IPR001680">
    <property type="entry name" value="WD40_rpt"/>
</dbReference>
<dbReference type="InterPro" id="IPR027417">
    <property type="entry name" value="P-loop_NTPase"/>
</dbReference>
<dbReference type="Gene3D" id="3.80.10.10">
    <property type="entry name" value="Ribonuclease Inhibitor"/>
    <property type="match status" value="1"/>
</dbReference>
<dbReference type="Proteomes" id="UP000031737">
    <property type="component" value="Unassembled WGS sequence"/>
</dbReference>
<evidence type="ECO:0000313" key="3">
    <source>
        <dbReference type="EMBL" id="ESL06153.1"/>
    </source>
</evidence>
<keyword evidence="2" id="KW-0677">Repeat</keyword>
<dbReference type="PANTHER" id="PTHR22847:SF637">
    <property type="entry name" value="WD REPEAT DOMAIN 5B"/>
    <property type="match status" value="1"/>
</dbReference>
<keyword evidence="4" id="KW-1185">Reference proteome</keyword>
<protein>
    <recommendedName>
        <fullName evidence="5">Guanine nucleotide-binding protein subunit beta-like protein</fullName>
    </recommendedName>
</protein>
<dbReference type="SMART" id="SM00320">
    <property type="entry name" value="WD40"/>
    <property type="match status" value="4"/>
</dbReference>
<evidence type="ECO:0008006" key="5">
    <source>
        <dbReference type="Google" id="ProtNLM"/>
    </source>
</evidence>